<comment type="caution">
    <text evidence="2">The sequence shown here is derived from an EMBL/GenBank/DDBJ whole genome shotgun (WGS) entry which is preliminary data.</text>
</comment>
<gene>
    <name evidence="2" type="ORF">AFUS01_LOCUS20150</name>
</gene>
<evidence type="ECO:0000256" key="1">
    <source>
        <dbReference type="SAM" id="Phobius"/>
    </source>
</evidence>
<keyword evidence="1" id="KW-0812">Transmembrane</keyword>
<keyword evidence="3" id="KW-1185">Reference proteome</keyword>
<evidence type="ECO:0000313" key="3">
    <source>
        <dbReference type="Proteomes" id="UP000708208"/>
    </source>
</evidence>
<keyword evidence="1" id="KW-0472">Membrane</keyword>
<organism evidence="2 3">
    <name type="scientific">Allacma fusca</name>
    <dbReference type="NCBI Taxonomy" id="39272"/>
    <lineage>
        <taxon>Eukaryota</taxon>
        <taxon>Metazoa</taxon>
        <taxon>Ecdysozoa</taxon>
        <taxon>Arthropoda</taxon>
        <taxon>Hexapoda</taxon>
        <taxon>Collembola</taxon>
        <taxon>Symphypleona</taxon>
        <taxon>Sminthuridae</taxon>
        <taxon>Allacma</taxon>
    </lineage>
</organism>
<accession>A0A8J2P5B8</accession>
<name>A0A8J2P5B8_9HEXA</name>
<reference evidence="2" key="1">
    <citation type="submission" date="2021-06" db="EMBL/GenBank/DDBJ databases">
        <authorList>
            <person name="Hodson N. C."/>
            <person name="Mongue J. A."/>
            <person name="Jaron S. K."/>
        </authorList>
    </citation>
    <scope>NUCLEOTIDE SEQUENCE</scope>
</reference>
<evidence type="ECO:0000313" key="2">
    <source>
        <dbReference type="EMBL" id="CAG7731569.1"/>
    </source>
</evidence>
<protein>
    <submittedName>
        <fullName evidence="2">Uncharacterized protein</fullName>
    </submittedName>
</protein>
<dbReference type="AlphaFoldDB" id="A0A8J2P5B8"/>
<dbReference type="Proteomes" id="UP000708208">
    <property type="component" value="Unassembled WGS sequence"/>
</dbReference>
<feature type="transmembrane region" description="Helical" evidence="1">
    <location>
        <begin position="253"/>
        <end position="273"/>
    </location>
</feature>
<keyword evidence="1" id="KW-1133">Transmembrane helix</keyword>
<sequence length="532" mass="60647">MAPQQSLTPSYLQALQEEDTQFGKELHSHIKSGVSAYVPAFVIFPNEGSLSGSLLCPYNSGCNIRFNCHKKEDCFGKIIKIFEKLINFGKDIVSTVTSQVHYCPRVIARGSTGMRYDNLADSQDQQIMRILCKRVNFTLGNGASMYGTNPRISFLNAGKFDLKPGKIYLLGYTARLNFITSDHVEGVKTGLSIYYDSFGPILWICLGIIILLVAGFVSLLSKIGKDLLSFEDTLYAIVAPLIGQNLKLEGKKLIVNAVILLWLLITVVINNSYSGMIESDFSVSFPMESKWEHLRDIQNFTFFIPGRCLTMFEFHNLQRTLNRSNEQTCVKLPQEFRYSDNEQIFLRVPYDRSVDRFENNRRLSRFHCICNGTLRNVVVNNLTKPRTALLVVSTDLDVFWGSVAALMYKNLSLRFAHNFHIVDDGMFQSPMYILLEGQVEGKYDVIGRMLGQLTYSGVMTLWKRLKAVSSVFQRQEAVQRMKRSQKKTLANDNAGLYIHTIKLVLSLLYFIALVIFILEHALLCWRCRRRTL</sequence>
<proteinExistence type="predicted"/>
<feature type="transmembrane region" description="Helical" evidence="1">
    <location>
        <begin position="503"/>
        <end position="525"/>
    </location>
</feature>
<feature type="transmembrane region" description="Helical" evidence="1">
    <location>
        <begin position="201"/>
        <end position="220"/>
    </location>
</feature>
<dbReference type="EMBL" id="CAJVCH010215251">
    <property type="protein sequence ID" value="CAG7731569.1"/>
    <property type="molecule type" value="Genomic_DNA"/>
</dbReference>